<name>A0A1D8B0F5_9ACTO</name>
<feature type="region of interest" description="Disordered" evidence="1">
    <location>
        <begin position="1"/>
        <end position="28"/>
    </location>
</feature>
<gene>
    <name evidence="2" type="ORF">BH719_00860</name>
</gene>
<evidence type="ECO:0000313" key="2">
    <source>
        <dbReference type="EMBL" id="AOS46616.1"/>
    </source>
</evidence>
<dbReference type="AlphaFoldDB" id="A0A1D8B0F5"/>
<dbReference type="KEGG" id="phon:BH719_00860"/>
<dbReference type="Proteomes" id="UP000095214">
    <property type="component" value="Chromosome"/>
</dbReference>
<accession>A0A1D8B0F5</accession>
<protein>
    <submittedName>
        <fullName evidence="2">Uncharacterized protein</fullName>
    </submittedName>
</protein>
<sequence length="136" mass="14060">MNDRGGVDPEVEGQALSRAAVGTTDLDEAGEKGVQALASEQTELKWGTETGPQTARSAFKALLDAVDAELLECRTALEQTLEDSKRAVAGYEATDEDIAARLAAAFAGESYGAGAQVDNSTPADGYDDYSPGGDGE</sequence>
<organism evidence="2 3">
    <name type="scientific">Pauljensenia hongkongensis</name>
    <dbReference type="NCBI Taxonomy" id="178339"/>
    <lineage>
        <taxon>Bacteria</taxon>
        <taxon>Bacillati</taxon>
        <taxon>Actinomycetota</taxon>
        <taxon>Actinomycetes</taxon>
        <taxon>Actinomycetales</taxon>
        <taxon>Actinomycetaceae</taxon>
        <taxon>Pauljensenia</taxon>
    </lineage>
</organism>
<evidence type="ECO:0000256" key="1">
    <source>
        <dbReference type="SAM" id="MobiDB-lite"/>
    </source>
</evidence>
<keyword evidence="3" id="KW-1185">Reference proteome</keyword>
<reference evidence="2 3" key="1">
    <citation type="submission" date="2016-09" db="EMBL/GenBank/DDBJ databases">
        <title>Complete genome sequence of Actinomyces hongkongensis HKU8.</title>
        <authorList>
            <person name="Gao Y.-X."/>
            <person name="Zhou Y.-Y."/>
            <person name="Xie Y."/>
            <person name="Wang M."/>
            <person name="Wang S.-J."/>
            <person name="Shen S.-G."/>
        </authorList>
    </citation>
    <scope>NUCLEOTIDE SEQUENCE [LARGE SCALE GENOMIC DNA]</scope>
    <source>
        <strain evidence="2 3">HKU8</strain>
    </source>
</reference>
<evidence type="ECO:0000313" key="3">
    <source>
        <dbReference type="Proteomes" id="UP000095214"/>
    </source>
</evidence>
<feature type="region of interest" description="Disordered" evidence="1">
    <location>
        <begin position="113"/>
        <end position="136"/>
    </location>
</feature>
<dbReference type="RefSeq" id="WP_009399954.1">
    <property type="nucleotide sequence ID" value="NZ_CP017298.1"/>
</dbReference>
<proteinExistence type="predicted"/>
<dbReference type="STRING" id="178339.BH719_00860"/>
<dbReference type="EMBL" id="CP017298">
    <property type="protein sequence ID" value="AOS46616.1"/>
    <property type="molecule type" value="Genomic_DNA"/>
</dbReference>